<dbReference type="GO" id="GO:0009187">
    <property type="term" value="P:cyclic nucleotide metabolic process"/>
    <property type="evidence" value="ECO:0007669"/>
    <property type="project" value="TreeGrafter"/>
</dbReference>
<dbReference type="Gene3D" id="3.90.1140.10">
    <property type="entry name" value="Cyclic phosphodiesterase"/>
    <property type="match status" value="1"/>
</dbReference>
<dbReference type="Proteomes" id="UP000070501">
    <property type="component" value="Unassembled WGS sequence"/>
</dbReference>
<dbReference type="SUPFAM" id="SSF55144">
    <property type="entry name" value="LigT-like"/>
    <property type="match status" value="1"/>
</dbReference>
<dbReference type="PANTHER" id="PTHR28141">
    <property type="entry name" value="2',3'-CYCLIC-NUCLEOTIDE 3'-PHOSPHODIESTERASE"/>
    <property type="match status" value="1"/>
</dbReference>
<gene>
    <name evidence="1" type="ORF">Micbo1qcDRAFT_136749</name>
</gene>
<dbReference type="Pfam" id="PF07823">
    <property type="entry name" value="CPDase"/>
    <property type="match status" value="1"/>
</dbReference>
<dbReference type="GO" id="GO:0004113">
    <property type="term" value="F:2',3'-cyclic-nucleotide 3'-phosphodiesterase activity"/>
    <property type="evidence" value="ECO:0007669"/>
    <property type="project" value="TreeGrafter"/>
</dbReference>
<evidence type="ECO:0000313" key="2">
    <source>
        <dbReference type="Proteomes" id="UP000070501"/>
    </source>
</evidence>
<name>A0A136IXW8_9PEZI</name>
<dbReference type="PANTHER" id="PTHR28141:SF1">
    <property type="entry name" value="2',3'-CYCLIC-NUCLEOTIDE 3'-PHOSPHODIESTERASE"/>
    <property type="match status" value="1"/>
</dbReference>
<dbReference type="InterPro" id="IPR012386">
    <property type="entry name" value="Cyclic-nucl_3Pdiesterase"/>
</dbReference>
<accession>A0A136IXW8</accession>
<dbReference type="InParanoid" id="A0A136IXW8"/>
<sequence length="211" mass="22620">MPGSSLWLIPPQSHPLHGTITSLITSVLPSRFPAEAGGPDGDSPVVFAPHMTLTSEISPATYNAQAWLDSLPLPAARDVRVRLLSVDTQDVFFRRCFMRVEYEGVRDIVAVAREHGVSAASSGISEGTEEWLKSWKQAFGPHVSLIYGSTPITDDKLSQICKAVEDAGAVLSASGSTPSSEPGAGWEGGVVWLVPTDRPISEWKPIATRTL</sequence>
<keyword evidence="2" id="KW-1185">Reference proteome</keyword>
<proteinExistence type="predicted"/>
<dbReference type="InterPro" id="IPR009097">
    <property type="entry name" value="Cyclic_Pdiesterase"/>
</dbReference>
<dbReference type="AlphaFoldDB" id="A0A136IXW8"/>
<dbReference type="STRING" id="196109.A0A136IXW8"/>
<organism evidence="1 2">
    <name type="scientific">Microdochium bolleyi</name>
    <dbReference type="NCBI Taxonomy" id="196109"/>
    <lineage>
        <taxon>Eukaryota</taxon>
        <taxon>Fungi</taxon>
        <taxon>Dikarya</taxon>
        <taxon>Ascomycota</taxon>
        <taxon>Pezizomycotina</taxon>
        <taxon>Sordariomycetes</taxon>
        <taxon>Xylariomycetidae</taxon>
        <taxon>Xylariales</taxon>
        <taxon>Microdochiaceae</taxon>
        <taxon>Microdochium</taxon>
    </lineage>
</organism>
<reference evidence="2" key="1">
    <citation type="submission" date="2016-02" db="EMBL/GenBank/DDBJ databases">
        <title>Draft genome sequence of Microdochium bolleyi, a fungal endophyte of beachgrass.</title>
        <authorList>
            <consortium name="DOE Joint Genome Institute"/>
            <person name="David A.S."/>
            <person name="May G."/>
            <person name="Haridas S."/>
            <person name="Lim J."/>
            <person name="Wang M."/>
            <person name="Labutti K."/>
            <person name="Lipzen A."/>
            <person name="Barry K."/>
            <person name="Grigoriev I.V."/>
        </authorList>
    </citation>
    <scope>NUCLEOTIDE SEQUENCE [LARGE SCALE GENOMIC DNA]</scope>
    <source>
        <strain evidence="2">J235TASD1</strain>
    </source>
</reference>
<protein>
    <submittedName>
        <fullName evidence="1">2',3'-cyclic-nucleotide 3'-phosphodiesterase</fullName>
    </submittedName>
</protein>
<dbReference type="OrthoDB" id="514292at2759"/>
<evidence type="ECO:0000313" key="1">
    <source>
        <dbReference type="EMBL" id="KXJ89718.1"/>
    </source>
</evidence>
<dbReference type="EMBL" id="KQ964254">
    <property type="protein sequence ID" value="KXJ89718.1"/>
    <property type="molecule type" value="Genomic_DNA"/>
</dbReference>